<dbReference type="PANTHER" id="PTHR42852:SF13">
    <property type="entry name" value="PROTEIN DIPZ"/>
    <property type="match status" value="1"/>
</dbReference>
<dbReference type="RefSeq" id="WP_131839936.1">
    <property type="nucleotide sequence ID" value="NZ_SLWB01000013.1"/>
</dbReference>
<feature type="domain" description="Thioredoxin" evidence="1">
    <location>
        <begin position="249"/>
        <end position="404"/>
    </location>
</feature>
<proteinExistence type="predicted"/>
<gene>
    <name evidence="2" type="ORF">CLV25_11337</name>
</gene>
<dbReference type="SUPFAM" id="SSF52833">
    <property type="entry name" value="Thioredoxin-like"/>
    <property type="match status" value="1"/>
</dbReference>
<dbReference type="OrthoDB" id="616241at2"/>
<sequence length="412" mass="46008">MKFKHFLIIGICLSGISLKAQINPALNGNWLGAIVLDPTEKGMDVPFNMSISSIKGKPSTINIRSAADKIVVKEIERQGDSIFFKMPVFVSEVTFKVKGDSLVGRYYPKGKGKGVSYKFYALKNVTDRFPWFKETPKVNVTGRWKYIVNPNTSNADSLVAEFKQQGAKFTGSILDPTGDMRFLEGKIAGNKFYMSGFDGGRASIFTAEVTTDGRIINGRMMTSPAYKPTWIAIKDENAKIAESKDLIKVKSGIKNFKFSVKDLNGKTFTSDDPSLKGKVLVVQASGSWCPNCLDETKLYQSLYEKYHNKGLEIVSLMFEENDLESSKYRIQRFVSQTGAKYNFYYAGPRSKKNKEEVLYPFEGVVAFPTTVFIDKKGEIRTVHTGFSGPGTGSHYTELVKEVTAIIEELIKE</sequence>
<dbReference type="Gene3D" id="3.40.30.10">
    <property type="entry name" value="Glutaredoxin"/>
    <property type="match status" value="1"/>
</dbReference>
<reference evidence="2 3" key="1">
    <citation type="submission" date="2019-03" db="EMBL/GenBank/DDBJ databases">
        <title>Genomic Encyclopedia of Archaeal and Bacterial Type Strains, Phase II (KMG-II): from individual species to whole genera.</title>
        <authorList>
            <person name="Goeker M."/>
        </authorList>
    </citation>
    <scope>NUCLEOTIDE SEQUENCE [LARGE SCALE GENOMIC DNA]</scope>
    <source>
        <strain evidence="2 3">RL-C</strain>
    </source>
</reference>
<dbReference type="CDD" id="cd02966">
    <property type="entry name" value="TlpA_like_family"/>
    <property type="match status" value="1"/>
</dbReference>
<dbReference type="PROSITE" id="PS51352">
    <property type="entry name" value="THIOREDOXIN_2"/>
    <property type="match status" value="1"/>
</dbReference>
<dbReference type="AlphaFoldDB" id="A0A4R2ECE2"/>
<name>A0A4R2ECE2_9BACT</name>
<dbReference type="InterPro" id="IPR050553">
    <property type="entry name" value="Thioredoxin_ResA/DsbE_sf"/>
</dbReference>
<dbReference type="InterPro" id="IPR013740">
    <property type="entry name" value="Redoxin"/>
</dbReference>
<comment type="caution">
    <text evidence="2">The sequence shown here is derived from an EMBL/GenBank/DDBJ whole genome shotgun (WGS) entry which is preliminary data.</text>
</comment>
<dbReference type="Pfam" id="PF08534">
    <property type="entry name" value="Redoxin"/>
    <property type="match status" value="1"/>
</dbReference>
<accession>A0A4R2ECE2</accession>
<evidence type="ECO:0000313" key="3">
    <source>
        <dbReference type="Proteomes" id="UP000294830"/>
    </source>
</evidence>
<organism evidence="2 3">
    <name type="scientific">Acetobacteroides hydrogenigenes</name>
    <dbReference type="NCBI Taxonomy" id="979970"/>
    <lineage>
        <taxon>Bacteria</taxon>
        <taxon>Pseudomonadati</taxon>
        <taxon>Bacteroidota</taxon>
        <taxon>Bacteroidia</taxon>
        <taxon>Bacteroidales</taxon>
        <taxon>Rikenellaceae</taxon>
        <taxon>Acetobacteroides</taxon>
    </lineage>
</organism>
<protein>
    <submittedName>
        <fullName evidence="2">Peroxiredoxin</fullName>
    </submittedName>
</protein>
<dbReference type="EMBL" id="SLWB01000013">
    <property type="protein sequence ID" value="TCN64512.1"/>
    <property type="molecule type" value="Genomic_DNA"/>
</dbReference>
<dbReference type="InterPro" id="IPR013766">
    <property type="entry name" value="Thioredoxin_domain"/>
</dbReference>
<dbReference type="Proteomes" id="UP000294830">
    <property type="component" value="Unassembled WGS sequence"/>
</dbReference>
<dbReference type="InterPro" id="IPR036249">
    <property type="entry name" value="Thioredoxin-like_sf"/>
</dbReference>
<evidence type="ECO:0000259" key="1">
    <source>
        <dbReference type="PROSITE" id="PS51352"/>
    </source>
</evidence>
<dbReference type="PANTHER" id="PTHR42852">
    <property type="entry name" value="THIOL:DISULFIDE INTERCHANGE PROTEIN DSBE"/>
    <property type="match status" value="1"/>
</dbReference>
<dbReference type="GO" id="GO:0016491">
    <property type="term" value="F:oxidoreductase activity"/>
    <property type="evidence" value="ECO:0007669"/>
    <property type="project" value="InterPro"/>
</dbReference>
<evidence type="ECO:0000313" key="2">
    <source>
        <dbReference type="EMBL" id="TCN64512.1"/>
    </source>
</evidence>
<keyword evidence="3" id="KW-1185">Reference proteome</keyword>